<keyword evidence="1" id="KW-0812">Transmembrane</keyword>
<reference evidence="2 3" key="1">
    <citation type="submission" date="2019-07" db="EMBL/GenBank/DDBJ databases">
        <title>Whole genome shotgun sequence of Brevifollis gellanilyticus NBRC 108608.</title>
        <authorList>
            <person name="Hosoyama A."/>
            <person name="Uohara A."/>
            <person name="Ohji S."/>
            <person name="Ichikawa N."/>
        </authorList>
    </citation>
    <scope>NUCLEOTIDE SEQUENCE [LARGE SCALE GENOMIC DNA]</scope>
    <source>
        <strain evidence="2 3">NBRC 108608</strain>
    </source>
</reference>
<accession>A0A512MEZ7</accession>
<evidence type="ECO:0000313" key="3">
    <source>
        <dbReference type="Proteomes" id="UP000321577"/>
    </source>
</evidence>
<dbReference type="Proteomes" id="UP000321577">
    <property type="component" value="Unassembled WGS sequence"/>
</dbReference>
<proteinExistence type="predicted"/>
<sequence>MTPSPLAAKKTDKGLRPYLHLLAYGVPSALFVIFASFVLLPKVEQIWKVAGARVSKAEWVIGLCHTFVDNFNFIIIAIILFFIALENLWPGWQAVRRPVTKVIAWVVTFSVMSCMTWLCVTTCLALPAILAKPAQDAQTVAPSK</sequence>
<feature type="transmembrane region" description="Helical" evidence="1">
    <location>
        <begin position="60"/>
        <end position="83"/>
    </location>
</feature>
<keyword evidence="1" id="KW-1133">Transmembrane helix</keyword>
<dbReference type="EMBL" id="BKAG01000046">
    <property type="protein sequence ID" value="GEP45292.1"/>
    <property type="molecule type" value="Genomic_DNA"/>
</dbReference>
<evidence type="ECO:0000313" key="2">
    <source>
        <dbReference type="EMBL" id="GEP45292.1"/>
    </source>
</evidence>
<feature type="transmembrane region" description="Helical" evidence="1">
    <location>
        <begin position="20"/>
        <end position="40"/>
    </location>
</feature>
<gene>
    <name evidence="2" type="ORF">BGE01nite_45830</name>
</gene>
<dbReference type="RefSeq" id="WP_146854046.1">
    <property type="nucleotide sequence ID" value="NZ_BKAG01000046.1"/>
</dbReference>
<keyword evidence="1" id="KW-0472">Membrane</keyword>
<feature type="transmembrane region" description="Helical" evidence="1">
    <location>
        <begin position="103"/>
        <end position="126"/>
    </location>
</feature>
<keyword evidence="3" id="KW-1185">Reference proteome</keyword>
<dbReference type="AlphaFoldDB" id="A0A512MEZ7"/>
<protein>
    <submittedName>
        <fullName evidence="2">Uncharacterized protein</fullName>
    </submittedName>
</protein>
<name>A0A512MEZ7_9BACT</name>
<organism evidence="2 3">
    <name type="scientific">Brevifollis gellanilyticus</name>
    <dbReference type="NCBI Taxonomy" id="748831"/>
    <lineage>
        <taxon>Bacteria</taxon>
        <taxon>Pseudomonadati</taxon>
        <taxon>Verrucomicrobiota</taxon>
        <taxon>Verrucomicrobiia</taxon>
        <taxon>Verrucomicrobiales</taxon>
        <taxon>Verrucomicrobiaceae</taxon>
    </lineage>
</organism>
<evidence type="ECO:0000256" key="1">
    <source>
        <dbReference type="SAM" id="Phobius"/>
    </source>
</evidence>
<comment type="caution">
    <text evidence="2">The sequence shown here is derived from an EMBL/GenBank/DDBJ whole genome shotgun (WGS) entry which is preliminary data.</text>
</comment>